<evidence type="ECO:0000256" key="4">
    <source>
        <dbReference type="SAM" id="Phobius"/>
    </source>
</evidence>
<accession>A0A6B3LNI2</accession>
<keyword evidence="4" id="KW-0812">Transmembrane</keyword>
<dbReference type="InterPro" id="IPR029044">
    <property type="entry name" value="Nucleotide-diphossugar_trans"/>
</dbReference>
<keyword evidence="4" id="KW-1133">Transmembrane helix</keyword>
<feature type="transmembrane region" description="Helical" evidence="4">
    <location>
        <begin position="6"/>
        <end position="28"/>
    </location>
</feature>
<organism evidence="6">
    <name type="scientific">Vibrio cholerae</name>
    <dbReference type="NCBI Taxonomy" id="666"/>
    <lineage>
        <taxon>Bacteria</taxon>
        <taxon>Pseudomonadati</taxon>
        <taxon>Pseudomonadota</taxon>
        <taxon>Gammaproteobacteria</taxon>
        <taxon>Vibrionales</taxon>
        <taxon>Vibrionaceae</taxon>
        <taxon>Vibrio</taxon>
    </lineage>
</organism>
<feature type="domain" description="Glycosyltransferase 2-like" evidence="5">
    <location>
        <begin position="43"/>
        <end position="183"/>
    </location>
</feature>
<keyword evidence="3 6" id="KW-0808">Transferase</keyword>
<dbReference type="SUPFAM" id="SSF53448">
    <property type="entry name" value="Nucleotide-diphospho-sugar transferases"/>
    <property type="match status" value="1"/>
</dbReference>
<feature type="transmembrane region" description="Helical" evidence="4">
    <location>
        <begin position="352"/>
        <end position="377"/>
    </location>
</feature>
<comment type="caution">
    <text evidence="6">The sequence shown here is derived from an EMBL/GenBank/DDBJ whole genome shotgun (WGS) entry which is preliminary data.</text>
</comment>
<dbReference type="GO" id="GO:0016757">
    <property type="term" value="F:glycosyltransferase activity"/>
    <property type="evidence" value="ECO:0007669"/>
    <property type="project" value="UniProtKB-KW"/>
</dbReference>
<dbReference type="PANTHER" id="PTHR43630">
    <property type="entry name" value="POLY-BETA-1,6-N-ACETYL-D-GLUCOSAMINE SYNTHASE"/>
    <property type="match status" value="1"/>
</dbReference>
<dbReference type="EMBL" id="JAAGVX010000015">
    <property type="protein sequence ID" value="NEM95746.1"/>
    <property type="molecule type" value="Genomic_DNA"/>
</dbReference>
<feature type="transmembrane region" description="Helical" evidence="4">
    <location>
        <begin position="319"/>
        <end position="340"/>
    </location>
</feature>
<gene>
    <name evidence="6" type="ORF">G3T61_16285</name>
</gene>
<evidence type="ECO:0000256" key="1">
    <source>
        <dbReference type="ARBA" id="ARBA00006739"/>
    </source>
</evidence>
<evidence type="ECO:0000259" key="5">
    <source>
        <dbReference type="Pfam" id="PF00535"/>
    </source>
</evidence>
<reference evidence="6" key="1">
    <citation type="submission" date="2020-02" db="EMBL/GenBank/DDBJ databases">
        <title>Genome Announcements.</title>
        <authorList>
            <person name="Abdulabbas H.T."/>
            <person name="Bunyan I.A."/>
            <person name="Abdul-Lateef L.A."/>
        </authorList>
    </citation>
    <scope>NUCLEOTIDE SEQUENCE</scope>
    <source>
        <strain evidence="6">NAG1</strain>
    </source>
</reference>
<keyword evidence="4" id="KW-0472">Membrane</keyword>
<feature type="transmembrane region" description="Helical" evidence="4">
    <location>
        <begin position="291"/>
        <end position="313"/>
    </location>
</feature>
<proteinExistence type="inferred from homology"/>
<dbReference type="Pfam" id="PF00535">
    <property type="entry name" value="Glycos_transf_2"/>
    <property type="match status" value="1"/>
</dbReference>
<dbReference type="InterPro" id="IPR001173">
    <property type="entry name" value="Glyco_trans_2-like"/>
</dbReference>
<dbReference type="RefSeq" id="WP_000409117.1">
    <property type="nucleotide sequence ID" value="NZ_JAACMK010000047.1"/>
</dbReference>
<name>A0A6B3LNI2_VIBCL</name>
<dbReference type="PANTHER" id="PTHR43630:SF1">
    <property type="entry name" value="POLY-BETA-1,6-N-ACETYL-D-GLUCOSAMINE SYNTHASE"/>
    <property type="match status" value="1"/>
</dbReference>
<dbReference type="AlphaFoldDB" id="A0A6B3LNI2"/>
<evidence type="ECO:0000313" key="6">
    <source>
        <dbReference type="EMBL" id="NEM95746.1"/>
    </source>
</evidence>
<evidence type="ECO:0000256" key="2">
    <source>
        <dbReference type="ARBA" id="ARBA00022676"/>
    </source>
</evidence>
<comment type="similarity">
    <text evidence="1">Belongs to the glycosyltransferase 2 family.</text>
</comment>
<dbReference type="CDD" id="cd06423">
    <property type="entry name" value="CESA_like"/>
    <property type="match status" value="1"/>
</dbReference>
<evidence type="ECO:0000256" key="3">
    <source>
        <dbReference type="ARBA" id="ARBA00022679"/>
    </source>
</evidence>
<keyword evidence="2" id="KW-0328">Glycosyltransferase</keyword>
<dbReference type="Gene3D" id="3.90.550.10">
    <property type="entry name" value="Spore Coat Polysaccharide Biosynthesis Protein SpsA, Chain A"/>
    <property type="match status" value="1"/>
</dbReference>
<sequence length="390" mass="44570">MEIVTTLITIPLIAEFLSIFILMLIFWFNWKPAKVLNNLPSVTVFVPFYNEEPELIIEALTKIDQQSYSSKLQVIIINDGSTNKTPLIVSQWINSFRKQNYILLNRPHNSGRKGAALDYALDKNIATGDIYIVVDSDTFIEPNGILALANKIWSHPEYAAVCGYIVPKNRSNNILCQSQFYEHLGVHGAIRTSQDHLGIVPVLAGAFVAHRASVVHEIGGWSEWLVEDISWCWRALANRYRTGYTAEALATTHCPNNRDALFRQRRRWSRGRVEAFAEAWKVSPLTGLISLPWFLMSATEFLFPPLFIAMPIFALFDMWLPLSIMATTLLLEAFFIFLFIRKTGNSHGLSMIEILILPIFTHLLRLVTWIPNILGYFDEILGKEKKWLTR</sequence>
<protein>
    <submittedName>
        <fullName evidence="6">Glycosyltransferase family 2 protein</fullName>
    </submittedName>
</protein>